<dbReference type="EMBL" id="NGFO01000015">
    <property type="protein sequence ID" value="OUC78129.1"/>
    <property type="molecule type" value="Genomic_DNA"/>
</dbReference>
<dbReference type="RefSeq" id="WP_064571497.1">
    <property type="nucleotide sequence ID" value="NZ_JBLKRZ010000007.1"/>
</dbReference>
<evidence type="ECO:0000259" key="1">
    <source>
        <dbReference type="PROSITE" id="PS51186"/>
    </source>
</evidence>
<dbReference type="Proteomes" id="UP000194632">
    <property type="component" value="Unassembled WGS sequence"/>
</dbReference>
<dbReference type="OrthoDB" id="6711752at2"/>
<name>A0A243Q8Q5_9ACTN</name>
<keyword evidence="2" id="KW-0808">Transferase</keyword>
<accession>A0A243Q8Q5</accession>
<sequence>MTDITYRPYRSTDAEDVKKIIDEAFYIHRYVRGRRVLDSALEVYLREQLVASTWSRVAEKDGHVVGIILGRIDGEPHLRERTKNRALLWVHTARAAVLGLSQLKSLRGFFAYESVAHRLGAQTGRPLDDELTLFAVASTTRGHGVGAALYRAFLDHLRDRGRSDFHLYTDSLCTFGFYERQGMSRAGADDMDILLDGRPHTLGVYMYTGSTS</sequence>
<organism evidence="2 3">
    <name type="scientific">Gordonia lacunae</name>
    <dbReference type="NCBI Taxonomy" id="417102"/>
    <lineage>
        <taxon>Bacteria</taxon>
        <taxon>Bacillati</taxon>
        <taxon>Actinomycetota</taxon>
        <taxon>Actinomycetes</taxon>
        <taxon>Mycobacteriales</taxon>
        <taxon>Gordoniaceae</taxon>
        <taxon>Gordonia</taxon>
    </lineage>
</organism>
<dbReference type="AlphaFoldDB" id="A0A243Q8Q5"/>
<protein>
    <submittedName>
        <fullName evidence="2">GNAT family N-acetyltransferase</fullName>
    </submittedName>
</protein>
<dbReference type="Gene3D" id="3.40.630.30">
    <property type="match status" value="1"/>
</dbReference>
<keyword evidence="3" id="KW-1185">Reference proteome</keyword>
<dbReference type="PROSITE" id="PS51186">
    <property type="entry name" value="GNAT"/>
    <property type="match status" value="1"/>
</dbReference>
<gene>
    <name evidence="2" type="ORF">CA982_14335</name>
</gene>
<dbReference type="GO" id="GO:0016747">
    <property type="term" value="F:acyltransferase activity, transferring groups other than amino-acyl groups"/>
    <property type="evidence" value="ECO:0007669"/>
    <property type="project" value="InterPro"/>
</dbReference>
<feature type="domain" description="N-acetyltransferase" evidence="1">
    <location>
        <begin position="4"/>
        <end position="211"/>
    </location>
</feature>
<dbReference type="STRING" id="417102.CA982_14335"/>
<evidence type="ECO:0000313" key="3">
    <source>
        <dbReference type="Proteomes" id="UP000194632"/>
    </source>
</evidence>
<dbReference type="InterPro" id="IPR000182">
    <property type="entry name" value="GNAT_dom"/>
</dbReference>
<dbReference type="Pfam" id="PF00583">
    <property type="entry name" value="Acetyltransf_1"/>
    <property type="match status" value="1"/>
</dbReference>
<dbReference type="CDD" id="cd04301">
    <property type="entry name" value="NAT_SF"/>
    <property type="match status" value="1"/>
</dbReference>
<comment type="caution">
    <text evidence="2">The sequence shown here is derived from an EMBL/GenBank/DDBJ whole genome shotgun (WGS) entry which is preliminary data.</text>
</comment>
<dbReference type="InterPro" id="IPR016181">
    <property type="entry name" value="Acyl_CoA_acyltransferase"/>
</dbReference>
<evidence type="ECO:0000313" key="2">
    <source>
        <dbReference type="EMBL" id="OUC78129.1"/>
    </source>
</evidence>
<reference evidence="2 3" key="1">
    <citation type="submission" date="2017-05" db="EMBL/GenBank/DDBJ databases">
        <title>Biotechnological potential of actinobacteria isolated from South African environments.</title>
        <authorList>
            <person name="Le Roes-Hill M."/>
            <person name="Prins A."/>
            <person name="Durrell K.A."/>
        </authorList>
    </citation>
    <scope>NUCLEOTIDE SEQUENCE [LARGE SCALE GENOMIC DNA]</scope>
    <source>
        <strain evidence="2">BS2</strain>
    </source>
</reference>
<proteinExistence type="predicted"/>
<dbReference type="SUPFAM" id="SSF55729">
    <property type="entry name" value="Acyl-CoA N-acyltransferases (Nat)"/>
    <property type="match status" value="1"/>
</dbReference>